<dbReference type="Proteomes" id="UP000178417">
    <property type="component" value="Unassembled WGS sequence"/>
</dbReference>
<dbReference type="EMBL" id="MEUB01000027">
    <property type="protein sequence ID" value="OGC22652.1"/>
    <property type="molecule type" value="Genomic_DNA"/>
</dbReference>
<name>A0A1F4SQC4_UNCSA</name>
<evidence type="ECO:0000313" key="1">
    <source>
        <dbReference type="EMBL" id="OGC22652.1"/>
    </source>
</evidence>
<gene>
    <name evidence="1" type="ORF">A2310_07825</name>
</gene>
<comment type="caution">
    <text evidence="1">The sequence shown here is derived from an EMBL/GenBank/DDBJ whole genome shotgun (WGS) entry which is preliminary data.</text>
</comment>
<reference evidence="1 2" key="1">
    <citation type="journal article" date="2016" name="Nat. Commun.">
        <title>Thousands of microbial genomes shed light on interconnected biogeochemical processes in an aquifer system.</title>
        <authorList>
            <person name="Anantharaman K."/>
            <person name="Brown C.T."/>
            <person name="Hug L.A."/>
            <person name="Sharon I."/>
            <person name="Castelle C.J."/>
            <person name="Probst A.J."/>
            <person name="Thomas B.C."/>
            <person name="Singh A."/>
            <person name="Wilkins M.J."/>
            <person name="Karaoz U."/>
            <person name="Brodie E.L."/>
            <person name="Williams K.H."/>
            <person name="Hubbard S.S."/>
            <person name="Banfield J.F."/>
        </authorList>
    </citation>
    <scope>NUCLEOTIDE SEQUENCE [LARGE SCALE GENOMIC DNA]</scope>
</reference>
<proteinExistence type="predicted"/>
<accession>A0A1F4SQC4</accession>
<organism evidence="1 2">
    <name type="scientific">candidate division WOR-1 bacterium RIFOXYB2_FULL_37_13</name>
    <dbReference type="NCBI Taxonomy" id="1802579"/>
    <lineage>
        <taxon>Bacteria</taxon>
        <taxon>Bacillati</taxon>
        <taxon>Saganbacteria</taxon>
    </lineage>
</organism>
<dbReference type="AlphaFoldDB" id="A0A1F4SQC4"/>
<dbReference type="STRING" id="1802579.A2310_07825"/>
<sequence length="448" mass="48007">MSDILGLGLNPVLAFSSSATADHKDKKEKPETKQCTVEGSVGAVFGYYGNQLADVRESVGGNGWQPPDVAGDVDKSSTAEKATPLIALRIPVYIKLDINKNIGLSFGGVGNLDNLFSPNNLTSTPFDLTEALIIGKINASNNYIGSLSLGGFSGLSHFGADGVWDGSLPIDDYEKLRWGGRLHNNVDFGHILKADSSKYGLSLSLDWEGSYFSQPAQKEFNSLAVAGVFGKIGMVELQAVGMWKYYSGVSICTVLTGNEDPSDGNSYDDTGCWVNTCDGETGPGCWENTCEDDPPNYGGNGDVGSNIGNGIAQTVEERLDYSGNIEAVQGRIKVSPANLNFMVTGGLSFYKEDKGWFVGGVADIPLYNEYRLGVNYSFASNYSQIFADSRSTSHNLSLSAGDETNKLTVIGQLSMPDNDEDKPPYFAGITLTHSFEGSFLGMIKSLIY</sequence>
<protein>
    <submittedName>
        <fullName evidence="1">Uncharacterized protein</fullName>
    </submittedName>
</protein>
<evidence type="ECO:0000313" key="2">
    <source>
        <dbReference type="Proteomes" id="UP000178417"/>
    </source>
</evidence>